<evidence type="ECO:0000313" key="1">
    <source>
        <dbReference type="EMBL" id="MBH8577018.1"/>
    </source>
</evidence>
<dbReference type="RefSeq" id="WP_225895983.1">
    <property type="nucleotide sequence ID" value="NZ_JAECZA010000248.1"/>
</dbReference>
<gene>
    <name evidence="1" type="ORF">I8752_29355</name>
</gene>
<proteinExistence type="predicted"/>
<keyword evidence="2" id="KW-1185">Reference proteome</keyword>
<dbReference type="Proteomes" id="UP000662314">
    <property type="component" value="Unassembled WGS sequence"/>
</dbReference>
<name>A0A8J7LII1_9NOST</name>
<accession>A0A8J7LII1</accession>
<sequence length="100" mass="11206">MVSLKLKGYLALANACSLTRIIAIFQQAISITILDGDRTYRFPILLILIKSFRLLRSSHIYVMKTRNLAILEVLSITILGLRSHQVGLQTAKAINPVEKL</sequence>
<dbReference type="AlphaFoldDB" id="A0A8J7LII1"/>
<dbReference type="EMBL" id="JAECZA010000248">
    <property type="protein sequence ID" value="MBH8577018.1"/>
    <property type="molecule type" value="Genomic_DNA"/>
</dbReference>
<comment type="caution">
    <text evidence="1">The sequence shown here is derived from an EMBL/GenBank/DDBJ whole genome shotgun (WGS) entry which is preliminary data.</text>
</comment>
<reference evidence="1 2" key="1">
    <citation type="journal article" date="2021" name="Int. J. Syst. Evol. Microbiol.">
        <title>Amazonocrinis nigriterrae gen. nov., sp. nov., Atlanticothrix silvestris gen. nov., sp. nov. and Dendronalium phyllosphericum gen. nov., sp. nov., nostocacean cyanobacteria from Brazilian environments.</title>
        <authorList>
            <person name="Alvarenga D.O."/>
            <person name="Andreote A.P.D."/>
            <person name="Branco L.H.Z."/>
            <person name="Delbaje E."/>
            <person name="Cruz R.B."/>
            <person name="Varani A.M."/>
            <person name="Fiore M.F."/>
        </authorList>
    </citation>
    <scope>NUCLEOTIDE SEQUENCE [LARGE SCALE GENOMIC DNA]</scope>
    <source>
        <strain evidence="1 2">CENA369</strain>
    </source>
</reference>
<organism evidence="1 2">
    <name type="scientific">Dendronalium phyllosphericum CENA369</name>
    <dbReference type="NCBI Taxonomy" id="1725256"/>
    <lineage>
        <taxon>Bacteria</taxon>
        <taxon>Bacillati</taxon>
        <taxon>Cyanobacteriota</taxon>
        <taxon>Cyanophyceae</taxon>
        <taxon>Nostocales</taxon>
        <taxon>Nostocaceae</taxon>
        <taxon>Dendronalium</taxon>
        <taxon>Dendronalium phyllosphericum</taxon>
    </lineage>
</organism>
<protein>
    <submittedName>
        <fullName evidence="1">Uncharacterized protein</fullName>
    </submittedName>
</protein>
<evidence type="ECO:0000313" key="2">
    <source>
        <dbReference type="Proteomes" id="UP000662314"/>
    </source>
</evidence>